<organism evidence="2 3">
    <name type="scientific">Leucobacter chromiireducens subsp. solipictus</name>
    <dbReference type="NCBI Taxonomy" id="398235"/>
    <lineage>
        <taxon>Bacteria</taxon>
        <taxon>Bacillati</taxon>
        <taxon>Actinomycetota</taxon>
        <taxon>Actinomycetes</taxon>
        <taxon>Micrococcales</taxon>
        <taxon>Microbacteriaceae</taxon>
        <taxon>Leucobacter</taxon>
    </lineage>
</organism>
<keyword evidence="1" id="KW-0812">Transmembrane</keyword>
<keyword evidence="1" id="KW-0472">Membrane</keyword>
<feature type="transmembrane region" description="Helical" evidence="1">
    <location>
        <begin position="123"/>
        <end position="141"/>
    </location>
</feature>
<dbReference type="Proteomes" id="UP001645859">
    <property type="component" value="Unassembled WGS sequence"/>
</dbReference>
<accession>A0ABS1SGC7</accession>
<dbReference type="EMBL" id="QYAC01000003">
    <property type="protein sequence ID" value="MBL3678931.1"/>
    <property type="molecule type" value="Genomic_DNA"/>
</dbReference>
<name>A0ABS1SGC7_9MICO</name>
<protein>
    <recommendedName>
        <fullName evidence="4">Integral membrane protein</fullName>
    </recommendedName>
</protein>
<reference evidence="2 3" key="1">
    <citation type="submission" date="2018-09" db="EMBL/GenBank/DDBJ databases">
        <title>Comparative genomics of Leucobacter spp.</title>
        <authorList>
            <person name="Reis A.C."/>
            <person name="Kolvenbach B.A."/>
            <person name="Corvini P.F.X."/>
            <person name="Nunes O.C."/>
        </authorList>
    </citation>
    <scope>NUCLEOTIDE SEQUENCE [LARGE SCALE GENOMIC DNA]</scope>
    <source>
        <strain evidence="2 3">TAN 31504</strain>
    </source>
</reference>
<sequence>MTSASRLPHLVRGACAAAIATYAALFSHVLAGGAMPAPLGIVAPLLLSLLVCVLLAGRTLSLTRLSISVMASQALFHTLFVLGATPSSGGGVPSGGPHQNHGQLALALPAISGETVELIQGNTVMWASHAIGAAVTVLFLYRGERTIHRLRALAERIAAWLDRRLSAPLRVVPVPPPARVQPAPARGWTVLAQLRASVLIRRGPPVCAGLVH</sequence>
<proteinExistence type="predicted"/>
<evidence type="ECO:0000313" key="3">
    <source>
        <dbReference type="Proteomes" id="UP001645859"/>
    </source>
</evidence>
<comment type="caution">
    <text evidence="2">The sequence shown here is derived from an EMBL/GenBank/DDBJ whole genome shotgun (WGS) entry which is preliminary data.</text>
</comment>
<keyword evidence="1" id="KW-1133">Transmembrane helix</keyword>
<evidence type="ECO:0000256" key="1">
    <source>
        <dbReference type="SAM" id="Phobius"/>
    </source>
</evidence>
<feature type="transmembrane region" description="Helical" evidence="1">
    <location>
        <begin position="41"/>
        <end position="60"/>
    </location>
</feature>
<gene>
    <name evidence="2" type="ORF">D3230_06425</name>
</gene>
<evidence type="ECO:0000313" key="2">
    <source>
        <dbReference type="EMBL" id="MBL3678931.1"/>
    </source>
</evidence>
<keyword evidence="3" id="KW-1185">Reference proteome</keyword>
<evidence type="ECO:0008006" key="4">
    <source>
        <dbReference type="Google" id="ProtNLM"/>
    </source>
</evidence>
<feature type="transmembrane region" description="Helical" evidence="1">
    <location>
        <begin position="67"/>
        <end position="85"/>
    </location>
</feature>
<dbReference type="RefSeq" id="WP_202344204.1">
    <property type="nucleotide sequence ID" value="NZ_BAAAPI010000013.1"/>
</dbReference>